<feature type="domain" description="HTH dtxR-type" evidence="10">
    <location>
        <begin position="21"/>
        <end position="82"/>
    </location>
</feature>
<keyword evidence="7" id="KW-0238">DNA-binding</keyword>
<dbReference type="PANTHER" id="PTHR33238:SF10">
    <property type="entry name" value="IRON-DEPENDENT REPRESSOR IDER"/>
    <property type="match status" value="1"/>
</dbReference>
<dbReference type="GO" id="GO:0046914">
    <property type="term" value="F:transition metal ion binding"/>
    <property type="evidence" value="ECO:0007669"/>
    <property type="project" value="InterPro"/>
</dbReference>
<dbReference type="GO" id="GO:0005737">
    <property type="term" value="C:cytoplasm"/>
    <property type="evidence" value="ECO:0007669"/>
    <property type="project" value="UniProtKB-SubCell"/>
</dbReference>
<keyword evidence="8" id="KW-0804">Transcription</keyword>
<dbReference type="InterPro" id="IPR036390">
    <property type="entry name" value="WH_DNA-bd_sf"/>
</dbReference>
<evidence type="ECO:0000313" key="11">
    <source>
        <dbReference type="EMBL" id="HGY95069.1"/>
    </source>
</evidence>
<dbReference type="GO" id="GO:0003700">
    <property type="term" value="F:DNA-binding transcription factor activity"/>
    <property type="evidence" value="ECO:0007669"/>
    <property type="project" value="InterPro"/>
</dbReference>
<evidence type="ECO:0000256" key="8">
    <source>
        <dbReference type="ARBA" id="ARBA00023163"/>
    </source>
</evidence>
<dbReference type="EMBL" id="DTKL01000065">
    <property type="protein sequence ID" value="HGY95069.1"/>
    <property type="molecule type" value="Genomic_DNA"/>
</dbReference>
<dbReference type="SMART" id="SM00899">
    <property type="entry name" value="FeoA"/>
    <property type="match status" value="1"/>
</dbReference>
<evidence type="ECO:0000256" key="4">
    <source>
        <dbReference type="ARBA" id="ARBA00022386"/>
    </source>
</evidence>
<dbReference type="InterPro" id="IPR007167">
    <property type="entry name" value="Fe-transptr_FeoA-like"/>
</dbReference>
<dbReference type="Gene3D" id="1.10.10.10">
    <property type="entry name" value="Winged helix-like DNA-binding domain superfamily/Winged helix DNA-binding domain"/>
    <property type="match status" value="1"/>
</dbReference>
<dbReference type="InterPro" id="IPR022687">
    <property type="entry name" value="HTH_DTXR"/>
</dbReference>
<dbReference type="SMART" id="SM00529">
    <property type="entry name" value="HTH_DTXR"/>
    <property type="match status" value="1"/>
</dbReference>
<dbReference type="SUPFAM" id="SSF47979">
    <property type="entry name" value="Iron-dependent repressor protein, dimerization domain"/>
    <property type="match status" value="1"/>
</dbReference>
<evidence type="ECO:0000256" key="7">
    <source>
        <dbReference type="ARBA" id="ARBA00023125"/>
    </source>
</evidence>
<dbReference type="AlphaFoldDB" id="A0A7V5CTZ3"/>
<comment type="similarity">
    <text evidence="2">Belongs to the DtxR/MntR family.</text>
</comment>
<dbReference type="InterPro" id="IPR022689">
    <property type="entry name" value="Iron_dep_repressor"/>
</dbReference>
<accession>A0A7V5CTZ3</accession>
<reference evidence="11" key="1">
    <citation type="journal article" date="2020" name="mSystems">
        <title>Genome- and Community-Level Interaction Insights into Carbon Utilization and Element Cycling Functions of Hydrothermarchaeota in Hydrothermal Sediment.</title>
        <authorList>
            <person name="Zhou Z."/>
            <person name="Liu Y."/>
            <person name="Xu W."/>
            <person name="Pan J."/>
            <person name="Luo Z.H."/>
            <person name="Li M."/>
        </authorList>
    </citation>
    <scope>NUCLEOTIDE SEQUENCE [LARGE SCALE GENOMIC DNA]</scope>
    <source>
        <strain evidence="11">SpSt-855</strain>
    </source>
</reference>
<evidence type="ECO:0000256" key="6">
    <source>
        <dbReference type="ARBA" id="ARBA00023015"/>
    </source>
</evidence>
<dbReference type="Gene3D" id="2.30.30.90">
    <property type="match status" value="1"/>
</dbReference>
<dbReference type="InterPro" id="IPR038157">
    <property type="entry name" value="FeoA_core_dom"/>
</dbReference>
<dbReference type="InterPro" id="IPR036421">
    <property type="entry name" value="Fe_dep_repressor_sf"/>
</dbReference>
<evidence type="ECO:0000259" key="10">
    <source>
        <dbReference type="PROSITE" id="PS50944"/>
    </source>
</evidence>
<protein>
    <recommendedName>
        <fullName evidence="4">Transcriptional regulator MntR</fullName>
    </recommendedName>
</protein>
<dbReference type="GO" id="GO:0046983">
    <property type="term" value="F:protein dimerization activity"/>
    <property type="evidence" value="ECO:0007669"/>
    <property type="project" value="InterPro"/>
</dbReference>
<dbReference type="Pfam" id="PF04023">
    <property type="entry name" value="FeoA"/>
    <property type="match status" value="1"/>
</dbReference>
<dbReference type="PANTHER" id="PTHR33238">
    <property type="entry name" value="IRON (METAL) DEPENDENT REPRESSOR, DTXR FAMILY"/>
    <property type="match status" value="1"/>
</dbReference>
<comment type="subunit">
    <text evidence="3">Homodimer.</text>
</comment>
<comment type="subcellular location">
    <subcellularLocation>
        <location evidence="1">Cytoplasm</location>
    </subcellularLocation>
</comment>
<organism evidence="11">
    <name type="scientific">Acidobacterium capsulatum</name>
    <dbReference type="NCBI Taxonomy" id="33075"/>
    <lineage>
        <taxon>Bacteria</taxon>
        <taxon>Pseudomonadati</taxon>
        <taxon>Acidobacteriota</taxon>
        <taxon>Terriglobia</taxon>
        <taxon>Terriglobales</taxon>
        <taxon>Acidobacteriaceae</taxon>
        <taxon>Acidobacterium</taxon>
    </lineage>
</organism>
<evidence type="ECO:0000256" key="1">
    <source>
        <dbReference type="ARBA" id="ARBA00004496"/>
    </source>
</evidence>
<dbReference type="Pfam" id="PF01325">
    <property type="entry name" value="Fe_dep_repress"/>
    <property type="match status" value="1"/>
</dbReference>
<keyword evidence="5" id="KW-0408">Iron</keyword>
<dbReference type="SUPFAM" id="SSF46785">
    <property type="entry name" value="Winged helix' DNA-binding domain"/>
    <property type="match status" value="1"/>
</dbReference>
<dbReference type="InterPro" id="IPR050536">
    <property type="entry name" value="DtxR_MntR_Metal-Reg"/>
</dbReference>
<dbReference type="InterPro" id="IPR001367">
    <property type="entry name" value="Fe_dep_repressor"/>
</dbReference>
<comment type="caution">
    <text evidence="11">The sequence shown here is derived from an EMBL/GenBank/DDBJ whole genome shotgun (WGS) entry which is preliminary data.</text>
</comment>
<name>A0A7V5CTZ3_9BACT</name>
<gene>
    <name evidence="11" type="ORF">ENW50_10380</name>
</gene>
<dbReference type="GO" id="GO:0045892">
    <property type="term" value="P:negative regulation of DNA-templated transcription"/>
    <property type="evidence" value="ECO:0007669"/>
    <property type="project" value="TreeGrafter"/>
</dbReference>
<proteinExistence type="inferred from homology"/>
<dbReference type="PROSITE" id="PS50944">
    <property type="entry name" value="HTH_DTXR"/>
    <property type="match status" value="1"/>
</dbReference>
<evidence type="ECO:0000256" key="2">
    <source>
        <dbReference type="ARBA" id="ARBA00007871"/>
    </source>
</evidence>
<dbReference type="SUPFAM" id="SSF50037">
    <property type="entry name" value="C-terminal domain of transcriptional repressors"/>
    <property type="match status" value="1"/>
</dbReference>
<dbReference type="Pfam" id="PF02742">
    <property type="entry name" value="Fe_dep_repr_C"/>
    <property type="match status" value="1"/>
</dbReference>
<evidence type="ECO:0000256" key="3">
    <source>
        <dbReference type="ARBA" id="ARBA00011738"/>
    </source>
</evidence>
<sequence>MEPLASKRPSAYDEIQMNATISVSKEDYLKAILEAESEGQAVQPVALAHWLSVSPPAVTMALKRLKRDGFVDVKADGIIRLTALGKQTALRTARRHHLIERMLSEIFGMEWYQVHDEAERLEHAVSDAFEAKLIEKLGEKGTCPHGNSMLPESPAQRRKKGLLPLSEVSEGATYSVVSLYERDPKLLRFLHGFGIGPRTTLQVLAHNYDQTIVIQTPKGSATLGRPTAEKVWVKKAPKSS</sequence>
<dbReference type="GO" id="GO:0003677">
    <property type="term" value="F:DNA binding"/>
    <property type="evidence" value="ECO:0007669"/>
    <property type="project" value="UniProtKB-KW"/>
</dbReference>
<comment type="function">
    <text evidence="9">In the presence of manganese, represses expression of mntH and mntS. Up-regulates expression of mntP.</text>
</comment>
<keyword evidence="6" id="KW-0805">Transcription regulation</keyword>
<evidence type="ECO:0000256" key="5">
    <source>
        <dbReference type="ARBA" id="ARBA00023004"/>
    </source>
</evidence>
<dbReference type="InterPro" id="IPR036388">
    <property type="entry name" value="WH-like_DNA-bd_sf"/>
</dbReference>
<dbReference type="InterPro" id="IPR008988">
    <property type="entry name" value="Transcriptional_repressor_C"/>
</dbReference>
<evidence type="ECO:0000256" key="9">
    <source>
        <dbReference type="ARBA" id="ARBA00025185"/>
    </source>
</evidence>